<reference evidence="2" key="1">
    <citation type="submission" date="2025-08" db="UniProtKB">
        <authorList>
            <consortium name="RefSeq"/>
        </authorList>
    </citation>
    <scope>IDENTIFICATION</scope>
    <source>
        <tissue evidence="2">Fruit stalk</tissue>
    </source>
</reference>
<dbReference type="RefSeq" id="XP_022758634.1">
    <property type="nucleotide sequence ID" value="XM_022902899.1"/>
</dbReference>
<dbReference type="PANTHER" id="PTHR36807">
    <property type="entry name" value="PHOSPHOGLYCOLATE PHOSPHATASE"/>
    <property type="match status" value="1"/>
</dbReference>
<sequence>MAKYAASPSCIKLHLHQSFVKQRGFVLRNSNLRTPQSKFSFGSCKVFWLSTWRNWKVDNPFFSNFNFSPCFRETSLRSTCIRSLLDSDGIIASDWIPVGDQLLLMGSIFLTYLAGVIPVQKSSSTSQKNIADDDAFPKSSTSSGKVVVMTKACLLYKGIPYWKIW</sequence>
<gene>
    <name evidence="2" type="primary">LOC111305395</name>
</gene>
<dbReference type="GeneID" id="111305395"/>
<keyword evidence="1" id="KW-1185">Reference proteome</keyword>
<dbReference type="Proteomes" id="UP000515121">
    <property type="component" value="Unplaced"/>
</dbReference>
<accession>A0A6P6A0X3</accession>
<protein>
    <submittedName>
        <fullName evidence="2">Uncharacterized protein LOC111305395</fullName>
    </submittedName>
</protein>
<dbReference type="OrthoDB" id="2020436at2759"/>
<name>A0A6P6A0X3_DURZI</name>
<evidence type="ECO:0000313" key="2">
    <source>
        <dbReference type="RefSeq" id="XP_022758634.1"/>
    </source>
</evidence>
<dbReference type="PANTHER" id="PTHR36807:SF2">
    <property type="entry name" value="PHOSPHOGLYCOLATE PHOSPHATASE"/>
    <property type="match status" value="1"/>
</dbReference>
<evidence type="ECO:0000313" key="1">
    <source>
        <dbReference type="Proteomes" id="UP000515121"/>
    </source>
</evidence>
<dbReference type="AlphaFoldDB" id="A0A6P6A0X3"/>
<proteinExistence type="predicted"/>
<dbReference type="KEGG" id="dzi:111305395"/>
<organism evidence="1 2">
    <name type="scientific">Durio zibethinus</name>
    <name type="common">Durian</name>
    <dbReference type="NCBI Taxonomy" id="66656"/>
    <lineage>
        <taxon>Eukaryota</taxon>
        <taxon>Viridiplantae</taxon>
        <taxon>Streptophyta</taxon>
        <taxon>Embryophyta</taxon>
        <taxon>Tracheophyta</taxon>
        <taxon>Spermatophyta</taxon>
        <taxon>Magnoliopsida</taxon>
        <taxon>eudicotyledons</taxon>
        <taxon>Gunneridae</taxon>
        <taxon>Pentapetalae</taxon>
        <taxon>rosids</taxon>
        <taxon>malvids</taxon>
        <taxon>Malvales</taxon>
        <taxon>Malvaceae</taxon>
        <taxon>Helicteroideae</taxon>
        <taxon>Durio</taxon>
    </lineage>
</organism>